<dbReference type="SUPFAM" id="SSF81383">
    <property type="entry name" value="F-box domain"/>
    <property type="match status" value="1"/>
</dbReference>
<dbReference type="AlphaFoldDB" id="A0A5K1K3Y3"/>
<protein>
    <submittedName>
        <fullName evidence="2">Polyadenylation factor subunit 2</fullName>
    </submittedName>
</protein>
<dbReference type="CDD" id="cd09917">
    <property type="entry name" value="F-box_SF"/>
    <property type="match status" value="1"/>
</dbReference>
<dbReference type="InterPro" id="IPR001810">
    <property type="entry name" value="F-box_dom"/>
</dbReference>
<sequence>MERQRKRTKLSQDAQDATAEAARPVCYLTRMPLELLAEILSYAQSPRDILSLSRASKHFCNILVNNTSTNFIWRQVRAQAFPNRIPDFTPNFTEASYAAFLFDSKTCEVCQKKTKDVYHSFALRGAVCDQASSILPLMCRLHRDRFPLQPQCLPTWQEQVLYLVTPTDEVEYPEFSHWMPRLERADGELILHAL</sequence>
<feature type="domain" description="F-box" evidence="1">
    <location>
        <begin position="25"/>
        <end position="76"/>
    </location>
</feature>
<accession>A0A5K1K3Y3</accession>
<evidence type="ECO:0000259" key="1">
    <source>
        <dbReference type="PROSITE" id="PS50181"/>
    </source>
</evidence>
<reference evidence="2" key="1">
    <citation type="submission" date="2019-10" db="EMBL/GenBank/DDBJ databases">
        <authorList>
            <person name="Nor Muhammad N."/>
        </authorList>
    </citation>
    <scope>NUCLEOTIDE SEQUENCE</scope>
</reference>
<dbReference type="EMBL" id="LR728896">
    <property type="protein sequence ID" value="VWP00873.1"/>
    <property type="molecule type" value="Genomic_DNA"/>
</dbReference>
<organism evidence="2">
    <name type="scientific">Ganoderma boninense</name>
    <dbReference type="NCBI Taxonomy" id="34458"/>
    <lineage>
        <taxon>Eukaryota</taxon>
        <taxon>Fungi</taxon>
        <taxon>Dikarya</taxon>
        <taxon>Basidiomycota</taxon>
        <taxon>Agaricomycotina</taxon>
        <taxon>Agaricomycetes</taxon>
        <taxon>Polyporales</taxon>
        <taxon>Polyporaceae</taxon>
        <taxon>Ganoderma</taxon>
    </lineage>
</organism>
<gene>
    <name evidence="2" type="primary">Q4X1Y0</name>
</gene>
<proteinExistence type="predicted"/>
<name>A0A5K1K3Y3_9APHY</name>
<evidence type="ECO:0000313" key="2">
    <source>
        <dbReference type="EMBL" id="VWP00873.1"/>
    </source>
</evidence>
<dbReference type="InterPro" id="IPR036047">
    <property type="entry name" value="F-box-like_dom_sf"/>
</dbReference>
<dbReference type="PROSITE" id="PS50181">
    <property type="entry name" value="FBOX"/>
    <property type="match status" value="1"/>
</dbReference>
<dbReference type="Pfam" id="PF12937">
    <property type="entry name" value="F-box-like"/>
    <property type="match status" value="1"/>
</dbReference>